<organism evidence="4 5">
    <name type="scientific">Collichthys lucidus</name>
    <name type="common">Big head croaker</name>
    <name type="synonym">Sciaena lucida</name>
    <dbReference type="NCBI Taxonomy" id="240159"/>
    <lineage>
        <taxon>Eukaryota</taxon>
        <taxon>Metazoa</taxon>
        <taxon>Chordata</taxon>
        <taxon>Craniata</taxon>
        <taxon>Vertebrata</taxon>
        <taxon>Euteleostomi</taxon>
        <taxon>Actinopterygii</taxon>
        <taxon>Neopterygii</taxon>
        <taxon>Teleostei</taxon>
        <taxon>Neoteleostei</taxon>
        <taxon>Acanthomorphata</taxon>
        <taxon>Eupercaria</taxon>
        <taxon>Sciaenidae</taxon>
        <taxon>Collichthys</taxon>
    </lineage>
</organism>
<keyword evidence="5" id="KW-1185">Reference proteome</keyword>
<dbReference type="Proteomes" id="UP000298787">
    <property type="component" value="Chromosome 12"/>
</dbReference>
<name>A0A4U5UZG0_COLLU</name>
<dbReference type="PANTHER" id="PTHR14392">
    <property type="entry name" value="NIBAN FAMILY MEMBER"/>
    <property type="match status" value="1"/>
</dbReference>
<feature type="compositionally biased region" description="Low complexity" evidence="2">
    <location>
        <begin position="708"/>
        <end position="726"/>
    </location>
</feature>
<feature type="compositionally biased region" description="Acidic residues" evidence="2">
    <location>
        <begin position="662"/>
        <end position="673"/>
    </location>
</feature>
<dbReference type="EMBL" id="CM014089">
    <property type="protein sequence ID" value="TKS80388.1"/>
    <property type="molecule type" value="Genomic_DNA"/>
</dbReference>
<feature type="compositionally biased region" description="Low complexity" evidence="2">
    <location>
        <begin position="755"/>
        <end position="771"/>
    </location>
</feature>
<feature type="region of interest" description="Disordered" evidence="2">
    <location>
        <begin position="576"/>
        <end position="603"/>
    </location>
</feature>
<feature type="compositionally biased region" description="Basic and acidic residues" evidence="2">
    <location>
        <begin position="1002"/>
        <end position="1022"/>
    </location>
</feature>
<feature type="region of interest" description="Disordered" evidence="2">
    <location>
        <begin position="810"/>
        <end position="1064"/>
    </location>
</feature>
<proteinExistence type="inferred from homology"/>
<protein>
    <submittedName>
        <fullName evidence="4">Protein Niban</fullName>
    </submittedName>
</protein>
<feature type="region of interest" description="Disordered" evidence="2">
    <location>
        <begin position="662"/>
        <end position="775"/>
    </location>
</feature>
<feature type="compositionally biased region" description="Basic and acidic residues" evidence="2">
    <location>
        <begin position="955"/>
        <end position="969"/>
    </location>
</feature>
<feature type="region of interest" description="Disordered" evidence="2">
    <location>
        <begin position="623"/>
        <end position="645"/>
    </location>
</feature>
<feature type="compositionally biased region" description="Acidic residues" evidence="2">
    <location>
        <begin position="938"/>
        <end position="954"/>
    </location>
</feature>
<evidence type="ECO:0000313" key="5">
    <source>
        <dbReference type="Proteomes" id="UP000298787"/>
    </source>
</evidence>
<feature type="compositionally biased region" description="Basic and acidic residues" evidence="2">
    <location>
        <begin position="810"/>
        <end position="891"/>
    </location>
</feature>
<sequence length="1094" mass="122279">MGASSSGLLDEAKIGHIKGLVDRTFQSFSVFYRQQYSAAYCGHLHQEVEPKKEGRSLLLTRGPQFGPEEVLYQGCVKCSCWDEQGKKSKERYIILRRDYKVEIYENKESFSRGCAAKLVLKTAGGSVFITEEESRAHLEQTCAGILNEAKEDSSSVVSSPDTLAVYLHLPYTGHTCFLFQQEEEQDHFLSALKTCIRHCNLDPWCDSSYENQAYIQAFRLYRQDKGCYESWELLLGTEEKVLASQVMEEVLPWLQSQLQSKVKGKKTERIRQWLATVQATYTLVLEQLTTSLEALREECRKTASANQALIRSDLDQIMSSDHFLEEKVRACICEEAEKMCSESVAPYMSSILEALTENISAGIQGMRHTLQTQMDAAFTNGGTGDTKKALSTLRATSLDQCYRQVENLREKLAGLKQRFGLSSIQRLVHSAHLEMETLSESAVYTLELFLQSSNRLQPSQIPVKMDRAKERVLKQLDYDSRVVQKRLYQEALLEITLPALTRRTDNKWKAELQQFEQYIFSDYSSFILVHNIYDDVLRSILSKEIETALQDATSKKTNNLLLDISDLAISQYSLIGQTPPRSAPDSPSIQARDSSSAAPCEEAAPVVEETAQTVTAEVCLQVDPEPNTDAKPDPSPSQTSDQITVLPSPVIVVTQQFDELSTEEASCFEETQEEVQVGTGVPSATDDSSNPATPDLPANPESTDPIPDSDLSMSTSSSPPSTDVLSECAQSDQPAPPEVSETPDLSTSDPVTEESPAPCTSSSHPPSTDSPIKISLGSLSKAIGSSSTVPFVMQTMAQRSMDRAVYLTGEIKDNWEMQRVKEEKQKEAEEEKEVHKTEAEKEAKEEEKEVDKRETETEAKQEETQREEREEKEVHKTEAEKEVKEEEKEVDERETETEEGREKDKEAHARETEKEAKEEEKQKETAGEKEVDKTEAEKEAEEEEKEVDESETEPGEGKEEEKQGERVQGEMEGVAQTEGESVDKGCRSSESPAESTTVSTTEQHEEKVDDEGKGSEVGTEEKKEDEEGAEGRGDHAEQEEKKEEEKEEVLPSPQPMESGPGAELPLDSVAIIRALVTEISEVETIIRPCPNMLP</sequence>
<dbReference type="InterPro" id="IPR026088">
    <property type="entry name" value="Niban-like"/>
</dbReference>
<feature type="compositionally biased region" description="Polar residues" evidence="2">
    <location>
        <begin position="576"/>
        <end position="596"/>
    </location>
</feature>
<reference evidence="4 5" key="1">
    <citation type="submission" date="2019-01" db="EMBL/GenBank/DDBJ databases">
        <title>Genome Assembly of Collichthys lucidus.</title>
        <authorList>
            <person name="Cai M."/>
            <person name="Xiao S."/>
        </authorList>
    </citation>
    <scope>NUCLEOTIDE SEQUENCE [LARGE SCALE GENOMIC DNA]</scope>
    <source>
        <strain evidence="4">JT15FE1705JMU</strain>
        <tissue evidence="4">Muscle</tissue>
    </source>
</reference>
<accession>A0A4U5UZG0</accession>
<feature type="domain" description="Niban 1/2/3" evidence="3">
    <location>
        <begin position="338"/>
        <end position="498"/>
    </location>
</feature>
<dbReference type="Pfam" id="PF26089">
    <property type="entry name" value="PH_Niban2"/>
    <property type="match status" value="1"/>
</dbReference>
<feature type="compositionally biased region" description="Polar residues" evidence="2">
    <location>
        <begin position="636"/>
        <end position="645"/>
    </location>
</feature>
<feature type="compositionally biased region" description="Basic and acidic residues" evidence="2">
    <location>
        <begin position="1029"/>
        <end position="1044"/>
    </location>
</feature>
<dbReference type="PANTHER" id="PTHR14392:SF3">
    <property type="entry name" value="PROTEIN NIBAN 1"/>
    <property type="match status" value="1"/>
</dbReference>
<gene>
    <name evidence="4" type="ORF">D9C73_013379</name>
</gene>
<feature type="compositionally biased region" description="Polar residues" evidence="2">
    <location>
        <begin position="988"/>
        <end position="1001"/>
    </location>
</feature>
<dbReference type="AlphaFoldDB" id="A0A4U5UZG0"/>
<dbReference type="InterPro" id="IPR059060">
    <property type="entry name" value="Niban_1/2/3_dom"/>
</dbReference>
<evidence type="ECO:0000313" key="4">
    <source>
        <dbReference type="EMBL" id="TKS80388.1"/>
    </source>
</evidence>
<evidence type="ECO:0000256" key="2">
    <source>
        <dbReference type="SAM" id="MobiDB-lite"/>
    </source>
</evidence>
<dbReference type="Pfam" id="PF26086">
    <property type="entry name" value="Niban2"/>
    <property type="match status" value="1"/>
</dbReference>
<feature type="compositionally biased region" description="Basic and acidic residues" evidence="2">
    <location>
        <begin position="898"/>
        <end position="937"/>
    </location>
</feature>
<evidence type="ECO:0000259" key="3">
    <source>
        <dbReference type="Pfam" id="PF26086"/>
    </source>
</evidence>
<evidence type="ECO:0000256" key="1">
    <source>
        <dbReference type="ARBA" id="ARBA00010251"/>
    </source>
</evidence>
<comment type="similarity">
    <text evidence="1">Belongs to the Niban family.</text>
</comment>